<dbReference type="GO" id="GO:0008033">
    <property type="term" value="P:tRNA processing"/>
    <property type="evidence" value="ECO:0007669"/>
    <property type="project" value="UniProtKB-KW"/>
</dbReference>
<comment type="similarity">
    <text evidence="1">Belongs to the archease family.</text>
</comment>
<evidence type="ECO:0000256" key="2">
    <source>
        <dbReference type="ARBA" id="ARBA00022694"/>
    </source>
</evidence>
<name>A0A938BNU1_UNCEI</name>
<dbReference type="Proteomes" id="UP000748308">
    <property type="component" value="Unassembled WGS sequence"/>
</dbReference>
<dbReference type="InterPro" id="IPR023572">
    <property type="entry name" value="Archease_dom"/>
</dbReference>
<dbReference type="SUPFAM" id="SSF69819">
    <property type="entry name" value="MTH1598-like"/>
    <property type="match status" value="1"/>
</dbReference>
<evidence type="ECO:0000313" key="6">
    <source>
        <dbReference type="EMBL" id="MBM3317598.1"/>
    </source>
</evidence>
<comment type="caution">
    <text evidence="6">The sequence shown here is derived from an EMBL/GenBank/DDBJ whole genome shotgun (WGS) entry which is preliminary data.</text>
</comment>
<protein>
    <submittedName>
        <fullName evidence="6">Archease</fullName>
    </submittedName>
</protein>
<dbReference type="EMBL" id="VGIY01000150">
    <property type="protein sequence ID" value="MBM3317598.1"/>
    <property type="molecule type" value="Genomic_DNA"/>
</dbReference>
<dbReference type="InterPro" id="IPR002804">
    <property type="entry name" value="Archease"/>
</dbReference>
<feature type="domain" description="Archease" evidence="5">
    <location>
        <begin position="6"/>
        <end position="158"/>
    </location>
</feature>
<keyword evidence="2" id="KW-0819">tRNA processing</keyword>
<evidence type="ECO:0000256" key="3">
    <source>
        <dbReference type="ARBA" id="ARBA00022723"/>
    </source>
</evidence>
<evidence type="ECO:0000256" key="4">
    <source>
        <dbReference type="ARBA" id="ARBA00022837"/>
    </source>
</evidence>
<evidence type="ECO:0000256" key="1">
    <source>
        <dbReference type="ARBA" id="ARBA00007963"/>
    </source>
</evidence>
<dbReference type="PANTHER" id="PTHR12682">
    <property type="entry name" value="ARCHEASE"/>
    <property type="match status" value="1"/>
</dbReference>
<organism evidence="6 7">
    <name type="scientific">Eiseniibacteriota bacterium</name>
    <dbReference type="NCBI Taxonomy" id="2212470"/>
    <lineage>
        <taxon>Bacteria</taxon>
        <taxon>Candidatus Eiseniibacteriota</taxon>
    </lineage>
</organism>
<accession>A0A938BNU1</accession>
<dbReference type="Pfam" id="PF01951">
    <property type="entry name" value="Archease"/>
    <property type="match status" value="1"/>
</dbReference>
<keyword evidence="3" id="KW-0479">Metal-binding</keyword>
<keyword evidence="4" id="KW-0106">Calcium</keyword>
<dbReference type="AlphaFoldDB" id="A0A938BNU1"/>
<sequence length="159" mass="17379">MERAGFEAIDHTADVGLKVWAADLEELFLQAARGLASLLTDPEGVTRDREVDVGVSGADPEELLVAWLEEVLYLFEARGLLLVDFERPRITGPTAEAKGGVKGGVEGDAEYRLTCRARGTAWNRGRHPLRSALKAATYHGLRLAPDAKGRYQTTIVFDT</sequence>
<dbReference type="Gene3D" id="3.55.10.10">
    <property type="entry name" value="Archease domain"/>
    <property type="match status" value="1"/>
</dbReference>
<gene>
    <name evidence="6" type="ORF">FJY75_07070</name>
</gene>
<dbReference type="InterPro" id="IPR036820">
    <property type="entry name" value="Archease_dom_sf"/>
</dbReference>
<evidence type="ECO:0000259" key="5">
    <source>
        <dbReference type="Pfam" id="PF01951"/>
    </source>
</evidence>
<dbReference type="GO" id="GO:0046872">
    <property type="term" value="F:metal ion binding"/>
    <property type="evidence" value="ECO:0007669"/>
    <property type="project" value="UniProtKB-KW"/>
</dbReference>
<proteinExistence type="inferred from homology"/>
<dbReference type="PANTHER" id="PTHR12682:SF11">
    <property type="entry name" value="PROTEIN ARCHEASE"/>
    <property type="match status" value="1"/>
</dbReference>
<reference evidence="6" key="1">
    <citation type="submission" date="2019-03" db="EMBL/GenBank/DDBJ databases">
        <title>Lake Tanganyika Metagenome-Assembled Genomes (MAGs).</title>
        <authorList>
            <person name="Tran P."/>
        </authorList>
    </citation>
    <scope>NUCLEOTIDE SEQUENCE</scope>
    <source>
        <strain evidence="6">M_DeepCast_400m_m2_100</strain>
    </source>
</reference>
<evidence type="ECO:0000313" key="7">
    <source>
        <dbReference type="Proteomes" id="UP000748308"/>
    </source>
</evidence>